<sequence length="194" mass="20406">MAHASSAPGIVVLSASPNVATSTTRRAVSRLFDHVAAQGGGAGHRIIDIPLLPGLAAPDRASAGPELEAALRATETASLILAATPVYKGSYPGLFKHFVDLLDYRALVGVPVGLLASGGSDRHALVIEHQLRPLFSFFQAQVLATGVFVTSRHVEADGRVEAEIDERLRRLAHEIVVALGYAPALTAHRVRDAA</sequence>
<dbReference type="SUPFAM" id="SSF52218">
    <property type="entry name" value="Flavoproteins"/>
    <property type="match status" value="1"/>
</dbReference>
<evidence type="ECO:0000259" key="5">
    <source>
        <dbReference type="Pfam" id="PF03358"/>
    </source>
</evidence>
<dbReference type="Pfam" id="PF03358">
    <property type="entry name" value="FMN_red"/>
    <property type="match status" value="1"/>
</dbReference>
<organism evidence="6 7">
    <name type="scientific">Starkeya nomas</name>
    <dbReference type="NCBI Taxonomy" id="2666134"/>
    <lineage>
        <taxon>Bacteria</taxon>
        <taxon>Pseudomonadati</taxon>
        <taxon>Pseudomonadota</taxon>
        <taxon>Alphaproteobacteria</taxon>
        <taxon>Hyphomicrobiales</taxon>
        <taxon>Xanthobacteraceae</taxon>
        <taxon>Starkeya</taxon>
    </lineage>
</organism>
<keyword evidence="4" id="KW-0560">Oxidoreductase</keyword>
<evidence type="ECO:0000313" key="7">
    <source>
        <dbReference type="Proteomes" id="UP000433050"/>
    </source>
</evidence>
<evidence type="ECO:0000256" key="2">
    <source>
        <dbReference type="ARBA" id="ARBA00022630"/>
    </source>
</evidence>
<reference evidence="6 7" key="1">
    <citation type="submission" date="2019-12" db="EMBL/GenBank/DDBJ databases">
        <authorList>
            <person name="Reyes-Prieto M."/>
        </authorList>
    </citation>
    <scope>NUCLEOTIDE SEQUENCE [LARGE SCALE GENOMIC DNA]</scope>
    <source>
        <strain evidence="6">HF14-78462</strain>
    </source>
</reference>
<keyword evidence="7" id="KW-1185">Reference proteome</keyword>
<evidence type="ECO:0000313" key="6">
    <source>
        <dbReference type="EMBL" id="CAA0100554.1"/>
    </source>
</evidence>
<name>A0A5S9PAK5_9HYPH</name>
<gene>
    <name evidence="6" type="ORF">STARVERO_02624</name>
</gene>
<feature type="domain" description="NADPH-dependent FMN reductase-like" evidence="5">
    <location>
        <begin position="10"/>
        <end position="151"/>
    </location>
</feature>
<dbReference type="EMBL" id="CACSAS010000001">
    <property type="protein sequence ID" value="CAA0100554.1"/>
    <property type="molecule type" value="Genomic_DNA"/>
</dbReference>
<proteinExistence type="inferred from homology"/>
<dbReference type="PANTHER" id="PTHR43408:SF2">
    <property type="entry name" value="FMN REDUCTASE (NADPH)"/>
    <property type="match status" value="1"/>
</dbReference>
<dbReference type="PANTHER" id="PTHR43408">
    <property type="entry name" value="FMN REDUCTASE (NADPH)"/>
    <property type="match status" value="1"/>
</dbReference>
<accession>A0A5S9PAK5</accession>
<comment type="similarity">
    <text evidence="1">Belongs to the SsuE family.</text>
</comment>
<dbReference type="AlphaFoldDB" id="A0A5S9PAK5"/>
<keyword evidence="2" id="KW-0285">Flavoprotein</keyword>
<evidence type="ECO:0000256" key="1">
    <source>
        <dbReference type="ARBA" id="ARBA00005990"/>
    </source>
</evidence>
<dbReference type="InterPro" id="IPR005025">
    <property type="entry name" value="FMN_Rdtase-like_dom"/>
</dbReference>
<dbReference type="Gene3D" id="3.40.50.360">
    <property type="match status" value="1"/>
</dbReference>
<keyword evidence="3" id="KW-0288">FMN</keyword>
<dbReference type="InterPro" id="IPR029039">
    <property type="entry name" value="Flavoprotein-like_sf"/>
</dbReference>
<evidence type="ECO:0000256" key="4">
    <source>
        <dbReference type="ARBA" id="ARBA00023002"/>
    </source>
</evidence>
<evidence type="ECO:0000256" key="3">
    <source>
        <dbReference type="ARBA" id="ARBA00022643"/>
    </source>
</evidence>
<dbReference type="RefSeq" id="WP_159599292.1">
    <property type="nucleotide sequence ID" value="NZ_CACSAS010000001.1"/>
</dbReference>
<dbReference type="Proteomes" id="UP000433050">
    <property type="component" value="Unassembled WGS sequence"/>
</dbReference>
<dbReference type="InterPro" id="IPR051814">
    <property type="entry name" value="NAD(P)H-dep_FMN_reductase"/>
</dbReference>
<protein>
    <recommendedName>
        <fullName evidence="5">NADPH-dependent FMN reductase-like domain-containing protein</fullName>
    </recommendedName>
</protein>
<dbReference type="GO" id="GO:0016491">
    <property type="term" value="F:oxidoreductase activity"/>
    <property type="evidence" value="ECO:0007669"/>
    <property type="project" value="UniProtKB-KW"/>
</dbReference>